<dbReference type="InterPro" id="IPR008146">
    <property type="entry name" value="Gln_synth_cat_dom"/>
</dbReference>
<keyword evidence="7" id="KW-0460">Magnesium</keyword>
<evidence type="ECO:0000256" key="4">
    <source>
        <dbReference type="ARBA" id="ARBA00022598"/>
    </source>
</evidence>
<dbReference type="SUPFAM" id="SSF55931">
    <property type="entry name" value="Glutamine synthetase/guanido kinase"/>
    <property type="match status" value="1"/>
</dbReference>
<dbReference type="GO" id="GO:0004356">
    <property type="term" value="F:glutamine synthetase activity"/>
    <property type="evidence" value="ECO:0007669"/>
    <property type="project" value="InterPro"/>
</dbReference>
<name>A7HSN4_PARL1</name>
<dbReference type="PANTHER" id="PTHR43785">
    <property type="entry name" value="GAMMA-GLUTAMYLPUTRESCINE SYNTHETASE"/>
    <property type="match status" value="1"/>
</dbReference>
<evidence type="ECO:0000256" key="1">
    <source>
        <dbReference type="ARBA" id="ARBA00001946"/>
    </source>
</evidence>
<dbReference type="SMART" id="SM01230">
    <property type="entry name" value="Gln-synt_C"/>
    <property type="match status" value="1"/>
</dbReference>
<sequence>MAMGSEENETKETVNNEEDLIKWLRDRRITEVECMVSDMAGIARGKIIPTRKFIAGLSDRSLKLPESIFGQTVTGDYVDSDFLGDIEPDIILDPDPTTVRVVPWYDEPTAQIICDANYRDGKPVPIAPRNVLKRVLALFEEKGWAPVVAPEIEFYLAAKNIDPDYPLEPPVGANGRQETARQSYGIDAVNEFDPIFEDMYDFCEAQDLDIDTLIHESGAAQVEINFDHGAPLDIADQAFLFKRTMRQAALRHGIYATFMAKPYEGEPGSAMHIHQSIVSSGTGDNLFATKQGKDTKLFLSYIAGLQKYLPDAMALIAPNVNSYRRIVRDHAAPINTHWGHENRTVGLRVPEAKRQGRRIENRVPGADANPYLAIATSLACGYIGMVNDLKPTKEMTGNAYDSKRYALPRHLLDALGNLRTATELKEVLGADFVTLYMDVKLTEHEAYQQVISAWEREHLLLNV</sequence>
<evidence type="ECO:0000259" key="11">
    <source>
        <dbReference type="PROSITE" id="PS51986"/>
    </source>
</evidence>
<feature type="domain" description="GS catalytic" evidence="12">
    <location>
        <begin position="128"/>
        <end position="463"/>
    </location>
</feature>
<dbReference type="Pfam" id="PF00120">
    <property type="entry name" value="Gln-synt_C"/>
    <property type="match status" value="1"/>
</dbReference>
<evidence type="ECO:0000256" key="2">
    <source>
        <dbReference type="ARBA" id="ARBA00003117"/>
    </source>
</evidence>
<evidence type="ECO:0000256" key="8">
    <source>
        <dbReference type="ARBA" id="ARBA00023231"/>
    </source>
</evidence>
<evidence type="ECO:0000313" key="13">
    <source>
        <dbReference type="EMBL" id="ABS62917.1"/>
    </source>
</evidence>
<evidence type="ECO:0000256" key="5">
    <source>
        <dbReference type="ARBA" id="ARBA00022741"/>
    </source>
</evidence>
<reference evidence="13 14" key="1">
    <citation type="journal article" date="2011" name="Stand. Genomic Sci.">
        <title>Complete genome sequence of Parvibaculum lavamentivorans type strain (DS-1(T)).</title>
        <authorList>
            <person name="Schleheck D."/>
            <person name="Weiss M."/>
            <person name="Pitluck S."/>
            <person name="Bruce D."/>
            <person name="Land M.L."/>
            <person name="Han S."/>
            <person name="Saunders E."/>
            <person name="Tapia R."/>
            <person name="Detter C."/>
            <person name="Brettin T."/>
            <person name="Han J."/>
            <person name="Woyke T."/>
            <person name="Goodwin L."/>
            <person name="Pennacchio L."/>
            <person name="Nolan M."/>
            <person name="Cook A.M."/>
            <person name="Kjelleberg S."/>
            <person name="Thomas T."/>
        </authorList>
    </citation>
    <scope>NUCLEOTIDE SEQUENCE [LARGE SCALE GENOMIC DNA]</scope>
    <source>
        <strain evidence="14">DS-1 / DSM 13023 / NCIMB 13966</strain>
    </source>
</reference>
<proteinExistence type="inferred from homology"/>
<dbReference type="KEGG" id="pla:Plav_1297"/>
<keyword evidence="4 13" id="KW-0436">Ligase</keyword>
<dbReference type="GO" id="GO:0006542">
    <property type="term" value="P:glutamine biosynthetic process"/>
    <property type="evidence" value="ECO:0007669"/>
    <property type="project" value="InterPro"/>
</dbReference>
<dbReference type="GO" id="GO:0005524">
    <property type="term" value="F:ATP binding"/>
    <property type="evidence" value="ECO:0007669"/>
    <property type="project" value="UniProtKB-KW"/>
</dbReference>
<dbReference type="GO" id="GO:0006598">
    <property type="term" value="P:polyamine catabolic process"/>
    <property type="evidence" value="ECO:0007669"/>
    <property type="project" value="TreeGrafter"/>
</dbReference>
<organism evidence="13 14">
    <name type="scientific">Parvibaculum lavamentivorans (strain DS-1 / DSM 13023 / NCIMB 13966)</name>
    <dbReference type="NCBI Taxonomy" id="402881"/>
    <lineage>
        <taxon>Bacteria</taxon>
        <taxon>Pseudomonadati</taxon>
        <taxon>Pseudomonadota</taxon>
        <taxon>Alphaproteobacteria</taxon>
        <taxon>Hyphomicrobiales</taxon>
        <taxon>Parvibaculaceae</taxon>
        <taxon>Parvibaculum</taxon>
    </lineage>
</organism>
<dbReference type="Gene3D" id="3.10.20.70">
    <property type="entry name" value="Glutamine synthetase, N-terminal domain"/>
    <property type="match status" value="1"/>
</dbReference>
<dbReference type="GO" id="GO:0034024">
    <property type="term" value="F:glutamate-putrescine ligase activity"/>
    <property type="evidence" value="ECO:0007669"/>
    <property type="project" value="UniProtKB-EC"/>
</dbReference>
<comment type="cofactor">
    <cofactor evidence="1">
        <name>Mg(2+)</name>
        <dbReference type="ChEBI" id="CHEBI:18420"/>
    </cofactor>
</comment>
<keyword evidence="8" id="KW-0535">Nitrogen fixation</keyword>
<comment type="similarity">
    <text evidence="3 9 10">Belongs to the glutamine synthetase family.</text>
</comment>
<keyword evidence="14" id="KW-1185">Reference proteome</keyword>
<dbReference type="InterPro" id="IPR014746">
    <property type="entry name" value="Gln_synth/guanido_kin_cat_dom"/>
</dbReference>
<dbReference type="Gene3D" id="3.30.590.10">
    <property type="entry name" value="Glutamine synthetase/guanido kinase, catalytic domain"/>
    <property type="match status" value="1"/>
</dbReference>
<dbReference type="PROSITE" id="PS00181">
    <property type="entry name" value="GLNA_ATP"/>
    <property type="match status" value="1"/>
</dbReference>
<dbReference type="FunFam" id="3.30.590.10:FF:000005">
    <property type="entry name" value="Probable glutamine synthetase"/>
    <property type="match status" value="1"/>
</dbReference>
<dbReference type="PROSITE" id="PS51987">
    <property type="entry name" value="GS_CATALYTIC"/>
    <property type="match status" value="1"/>
</dbReference>
<dbReference type="EC" id="6.3.1.11" evidence="13"/>
<dbReference type="InterPro" id="IPR008147">
    <property type="entry name" value="Gln_synt_N"/>
</dbReference>
<dbReference type="RefSeq" id="WP_012110191.1">
    <property type="nucleotide sequence ID" value="NC_009719.1"/>
</dbReference>
<gene>
    <name evidence="13" type="ordered locus">Plav_1297</name>
</gene>
<keyword evidence="5" id="KW-0547">Nucleotide-binding</keyword>
<dbReference type="PROSITE" id="PS51986">
    <property type="entry name" value="GS_BETA_GRASP"/>
    <property type="match status" value="1"/>
</dbReference>
<feature type="domain" description="GS beta-grasp" evidence="11">
    <location>
        <begin position="30"/>
        <end position="121"/>
    </location>
</feature>
<dbReference type="EMBL" id="CP000774">
    <property type="protein sequence ID" value="ABS62917.1"/>
    <property type="molecule type" value="Genomic_DNA"/>
</dbReference>
<dbReference type="Proteomes" id="UP000006377">
    <property type="component" value="Chromosome"/>
</dbReference>
<dbReference type="InterPro" id="IPR036651">
    <property type="entry name" value="Gln_synt_N_sf"/>
</dbReference>
<dbReference type="PANTHER" id="PTHR43785:SF3">
    <property type="entry name" value="GS CATALYTIC DOMAIN-CONTAINING PROTEIN"/>
    <property type="match status" value="1"/>
</dbReference>
<evidence type="ECO:0000256" key="9">
    <source>
        <dbReference type="PROSITE-ProRule" id="PRU01330"/>
    </source>
</evidence>
<dbReference type="STRING" id="402881.Plav_1297"/>
<dbReference type="HOGENOM" id="CLU_017290_0_0_5"/>
<evidence type="ECO:0000313" key="14">
    <source>
        <dbReference type="Proteomes" id="UP000006377"/>
    </source>
</evidence>
<protein>
    <submittedName>
        <fullName evidence="13">Glutamate--putrescine ligase</fullName>
        <ecNumber evidence="13">6.3.1.11</ecNumber>
    </submittedName>
</protein>
<evidence type="ECO:0000256" key="3">
    <source>
        <dbReference type="ARBA" id="ARBA00009897"/>
    </source>
</evidence>
<dbReference type="eggNOG" id="COG0174">
    <property type="taxonomic scope" value="Bacteria"/>
</dbReference>
<dbReference type="SUPFAM" id="SSF54368">
    <property type="entry name" value="Glutamine synthetase, N-terminal domain"/>
    <property type="match status" value="1"/>
</dbReference>
<comment type="function">
    <text evidence="2">Catalyzes the ATP-dependent biosynthesis of glutamine from glutamate and ammonia.</text>
</comment>
<evidence type="ECO:0000256" key="7">
    <source>
        <dbReference type="ARBA" id="ARBA00022842"/>
    </source>
</evidence>
<accession>A7HSN4</accession>
<dbReference type="AlphaFoldDB" id="A7HSN4"/>
<evidence type="ECO:0000259" key="12">
    <source>
        <dbReference type="PROSITE" id="PS51987"/>
    </source>
</evidence>
<keyword evidence="6" id="KW-0067">ATP-binding</keyword>
<dbReference type="InterPro" id="IPR027303">
    <property type="entry name" value="Gln_synth_gly_rich_site"/>
</dbReference>
<evidence type="ECO:0000256" key="6">
    <source>
        <dbReference type="ARBA" id="ARBA00022840"/>
    </source>
</evidence>
<evidence type="ECO:0000256" key="10">
    <source>
        <dbReference type="RuleBase" id="RU000384"/>
    </source>
</evidence>